<dbReference type="GO" id="GO:0008270">
    <property type="term" value="F:zinc ion binding"/>
    <property type="evidence" value="ECO:0007669"/>
    <property type="project" value="UniProtKB-UniRule"/>
</dbReference>
<dbReference type="AlphaFoldDB" id="H3AA62"/>
<dbReference type="Ensembl" id="ENSLACT00000006586.1">
    <property type="protein sequence ID" value="ENSLACP00000006533.1"/>
    <property type="gene ID" value="ENSLACG00000005790.1"/>
</dbReference>
<keyword evidence="10" id="KW-1185">Reference proteome</keyword>
<feature type="domain" description="Alpha-carbonic anhydrase" evidence="8">
    <location>
        <begin position="31"/>
        <end position="293"/>
    </location>
</feature>
<dbReference type="EC" id="4.2.1.1" evidence="2 7"/>
<keyword evidence="6 7" id="KW-0456">Lyase</keyword>
<sequence>YQLKRMDSIAFTCNLLLSLFCLSFVGATESVKWCYEHPKCGPSTWNKLGTNMCNGTRQSPIDIIQKNTARNSSLNEFSFKGYDNAAKLIETENNGHTVEVKLDKGVQLSGGGLSTTYTALQFHLHWGNGSMQPGSEHKLNGKQYPMELHIVHIKENEASVYDSERIAVLGFFIDVSSKLEAKSDAAWSKFSNLLQNISSKDSKIHLNDSFSLNDLISGVNLTKYYRYLGSLTTPGCNETVVWTIFEDPIVLNSTIINLFSTNLYFNTTSDHNKMINNFRPEQQLNSREVMASMEATVPMETTVSMETTSPSTLGTTASGTRIGQEKTTLTALTVLAPILIYFTL</sequence>
<comment type="similarity">
    <text evidence="1 7">Belongs to the alpha-carbonic anhydrase family.</text>
</comment>
<dbReference type="GO" id="GO:0004089">
    <property type="term" value="F:carbonate dehydratase activity"/>
    <property type="evidence" value="ECO:0007669"/>
    <property type="project" value="UniProtKB-UniRule"/>
</dbReference>
<gene>
    <name evidence="9" type="primary">LOC102351073</name>
</gene>
<keyword evidence="3 7" id="KW-0479">Metal-binding</keyword>
<protein>
    <recommendedName>
        <fullName evidence="2 7">Carbonic anhydrase</fullName>
        <ecNumber evidence="2 7">4.2.1.1</ecNumber>
    </recommendedName>
</protein>
<evidence type="ECO:0000256" key="7">
    <source>
        <dbReference type="RuleBase" id="RU367011"/>
    </source>
</evidence>
<reference evidence="9" key="3">
    <citation type="submission" date="2025-09" db="UniProtKB">
        <authorList>
            <consortium name="Ensembl"/>
        </authorList>
    </citation>
    <scope>IDENTIFICATION</scope>
</reference>
<dbReference type="PROSITE" id="PS00162">
    <property type="entry name" value="ALPHA_CA_1"/>
    <property type="match status" value="1"/>
</dbReference>
<dbReference type="PANTHER" id="PTHR18952:SF200">
    <property type="entry name" value="CARBONIC ANHYDRASE"/>
    <property type="match status" value="1"/>
</dbReference>
<accession>H3AA62</accession>
<name>H3AA62_LATCH</name>
<dbReference type="GeneTree" id="ENSGT00940000164039"/>
<dbReference type="InParanoid" id="H3AA62"/>
<keyword evidence="4 7" id="KW-0862">Zinc</keyword>
<reference evidence="9" key="2">
    <citation type="submission" date="2025-08" db="UniProtKB">
        <authorList>
            <consortium name="Ensembl"/>
        </authorList>
    </citation>
    <scope>IDENTIFICATION</scope>
</reference>
<dbReference type="PANTHER" id="PTHR18952">
    <property type="entry name" value="CARBONIC ANHYDRASE"/>
    <property type="match status" value="1"/>
</dbReference>
<dbReference type="Bgee" id="ENSLACG00000005790">
    <property type="expression patterns" value="Expressed in pharyngeal gill and 6 other cell types or tissues"/>
</dbReference>
<dbReference type="Proteomes" id="UP000008672">
    <property type="component" value="Unassembled WGS sequence"/>
</dbReference>
<evidence type="ECO:0000256" key="2">
    <source>
        <dbReference type="ARBA" id="ARBA00012925"/>
    </source>
</evidence>
<comment type="cofactor">
    <cofactor evidence="7">
        <name>Zn(2+)</name>
        <dbReference type="ChEBI" id="CHEBI:29105"/>
    </cofactor>
</comment>
<reference evidence="10" key="1">
    <citation type="submission" date="2011-08" db="EMBL/GenBank/DDBJ databases">
        <title>The draft genome of Latimeria chalumnae.</title>
        <authorList>
            <person name="Di Palma F."/>
            <person name="Alfoldi J."/>
            <person name="Johnson J."/>
            <person name="Berlin A."/>
            <person name="Gnerre S."/>
            <person name="Jaffe D."/>
            <person name="MacCallum I."/>
            <person name="Young S."/>
            <person name="Walker B.J."/>
            <person name="Lander E."/>
            <person name="Lindblad-Toh K."/>
        </authorList>
    </citation>
    <scope>NUCLEOTIDE SEQUENCE [LARGE SCALE GENOMIC DNA]</scope>
    <source>
        <strain evidence="10">Wild caught</strain>
    </source>
</reference>
<dbReference type="eggNOG" id="KOG0382">
    <property type="taxonomic scope" value="Eukaryota"/>
</dbReference>
<dbReference type="OMA" id="AIAWCYH"/>
<dbReference type="HOGENOM" id="CLU_039326_2_2_1"/>
<evidence type="ECO:0000256" key="6">
    <source>
        <dbReference type="ARBA" id="ARBA00023239"/>
    </source>
</evidence>
<feature type="chain" id="PRO_5025086694" description="Carbonic anhydrase" evidence="7">
    <location>
        <begin position="31"/>
        <end position="344"/>
    </location>
</feature>
<evidence type="ECO:0000256" key="3">
    <source>
        <dbReference type="ARBA" id="ARBA00022723"/>
    </source>
</evidence>
<evidence type="ECO:0000256" key="1">
    <source>
        <dbReference type="ARBA" id="ARBA00010718"/>
    </source>
</evidence>
<proteinExistence type="inferred from homology"/>
<keyword evidence="7" id="KW-0732">Signal</keyword>
<feature type="signal peptide" evidence="7">
    <location>
        <begin position="1"/>
        <end position="30"/>
    </location>
</feature>
<dbReference type="SMART" id="SM01057">
    <property type="entry name" value="Carb_anhydrase"/>
    <property type="match status" value="1"/>
</dbReference>
<dbReference type="EMBL" id="AFYH01115467">
    <property type="status" value="NOT_ANNOTATED_CDS"/>
    <property type="molecule type" value="Genomic_DNA"/>
</dbReference>
<dbReference type="Gene3D" id="3.10.200.10">
    <property type="entry name" value="Alpha carbonic anhydrase"/>
    <property type="match status" value="1"/>
</dbReference>
<dbReference type="PROSITE" id="PS51144">
    <property type="entry name" value="ALPHA_CA_2"/>
    <property type="match status" value="1"/>
</dbReference>
<evidence type="ECO:0000313" key="9">
    <source>
        <dbReference type="Ensembl" id="ENSLACP00000006533.1"/>
    </source>
</evidence>
<evidence type="ECO:0000256" key="4">
    <source>
        <dbReference type="ARBA" id="ARBA00022833"/>
    </source>
</evidence>
<dbReference type="GO" id="GO:0005886">
    <property type="term" value="C:plasma membrane"/>
    <property type="evidence" value="ECO:0007669"/>
    <property type="project" value="TreeGrafter"/>
</dbReference>
<dbReference type="Pfam" id="PF00194">
    <property type="entry name" value="Carb_anhydrase"/>
    <property type="match status" value="1"/>
</dbReference>
<dbReference type="InterPro" id="IPR036398">
    <property type="entry name" value="CA_dom_sf"/>
</dbReference>
<dbReference type="FunFam" id="3.10.200.10:FF:000003">
    <property type="entry name" value="Carbonic anhydrase 12"/>
    <property type="match status" value="1"/>
</dbReference>
<dbReference type="EMBL" id="AFYH01115466">
    <property type="status" value="NOT_ANNOTATED_CDS"/>
    <property type="molecule type" value="Genomic_DNA"/>
</dbReference>
<comment type="function">
    <text evidence="7">Reversible hydration of carbon dioxide.</text>
</comment>
<evidence type="ECO:0000259" key="8">
    <source>
        <dbReference type="PROSITE" id="PS51144"/>
    </source>
</evidence>
<organism evidence="9 10">
    <name type="scientific">Latimeria chalumnae</name>
    <name type="common">Coelacanth</name>
    <dbReference type="NCBI Taxonomy" id="7897"/>
    <lineage>
        <taxon>Eukaryota</taxon>
        <taxon>Metazoa</taxon>
        <taxon>Chordata</taxon>
        <taxon>Craniata</taxon>
        <taxon>Vertebrata</taxon>
        <taxon>Euteleostomi</taxon>
        <taxon>Coelacanthiformes</taxon>
        <taxon>Coelacanthidae</taxon>
        <taxon>Latimeria</taxon>
    </lineage>
</organism>
<dbReference type="EMBL" id="AFYH01115465">
    <property type="status" value="NOT_ANNOTATED_CDS"/>
    <property type="molecule type" value="Genomic_DNA"/>
</dbReference>
<dbReference type="InterPro" id="IPR023561">
    <property type="entry name" value="Carbonic_anhydrase_a-class"/>
</dbReference>
<keyword evidence="5" id="KW-0325">Glycoprotein</keyword>
<dbReference type="EMBL" id="AFYH01115464">
    <property type="status" value="NOT_ANNOTATED_CDS"/>
    <property type="molecule type" value="Genomic_DNA"/>
</dbReference>
<evidence type="ECO:0000313" key="10">
    <source>
        <dbReference type="Proteomes" id="UP000008672"/>
    </source>
</evidence>
<dbReference type="InterPro" id="IPR001148">
    <property type="entry name" value="CA_dom"/>
</dbReference>
<dbReference type="InterPro" id="IPR018338">
    <property type="entry name" value="Carbonic_anhydrase_a-class_CS"/>
</dbReference>
<dbReference type="STRING" id="7897.ENSLACP00000006533"/>
<comment type="catalytic activity">
    <reaction evidence="7">
        <text>hydrogencarbonate + H(+) = CO2 + H2O</text>
        <dbReference type="Rhea" id="RHEA:10748"/>
        <dbReference type="ChEBI" id="CHEBI:15377"/>
        <dbReference type="ChEBI" id="CHEBI:15378"/>
        <dbReference type="ChEBI" id="CHEBI:16526"/>
        <dbReference type="ChEBI" id="CHEBI:17544"/>
        <dbReference type="EC" id="4.2.1.1"/>
    </reaction>
</comment>
<dbReference type="SUPFAM" id="SSF51069">
    <property type="entry name" value="Carbonic anhydrase"/>
    <property type="match status" value="1"/>
</dbReference>
<evidence type="ECO:0000256" key="5">
    <source>
        <dbReference type="ARBA" id="ARBA00023180"/>
    </source>
</evidence>